<comment type="caution">
    <text evidence="2">The sequence shown here is derived from an EMBL/GenBank/DDBJ whole genome shotgun (WGS) entry which is preliminary data.</text>
</comment>
<feature type="compositionally biased region" description="Low complexity" evidence="1">
    <location>
        <begin position="133"/>
        <end position="146"/>
    </location>
</feature>
<evidence type="ECO:0000256" key="1">
    <source>
        <dbReference type="SAM" id="MobiDB-lite"/>
    </source>
</evidence>
<name>A0A9P4TBX7_CURKU</name>
<reference evidence="2" key="1">
    <citation type="submission" date="2019-04" db="EMBL/GenBank/DDBJ databases">
        <title>Sequencing of skin fungus with MAO and IRED activity.</title>
        <authorList>
            <person name="Marsaioli A.J."/>
            <person name="Bonatto J.M.C."/>
            <person name="Reis Junior O."/>
        </authorList>
    </citation>
    <scope>NUCLEOTIDE SEQUENCE</scope>
    <source>
        <strain evidence="2">30M1</strain>
    </source>
</reference>
<organism evidence="2 3">
    <name type="scientific">Curvularia kusanoi</name>
    <name type="common">Cochliobolus kusanoi</name>
    <dbReference type="NCBI Taxonomy" id="90978"/>
    <lineage>
        <taxon>Eukaryota</taxon>
        <taxon>Fungi</taxon>
        <taxon>Dikarya</taxon>
        <taxon>Ascomycota</taxon>
        <taxon>Pezizomycotina</taxon>
        <taxon>Dothideomycetes</taxon>
        <taxon>Pleosporomycetidae</taxon>
        <taxon>Pleosporales</taxon>
        <taxon>Pleosporineae</taxon>
        <taxon>Pleosporaceae</taxon>
        <taxon>Curvularia</taxon>
    </lineage>
</organism>
<feature type="region of interest" description="Disordered" evidence="1">
    <location>
        <begin position="130"/>
        <end position="206"/>
    </location>
</feature>
<accession>A0A9P4TBX7</accession>
<protein>
    <submittedName>
        <fullName evidence="2">Uncharacterized protein</fullName>
    </submittedName>
</protein>
<dbReference type="EMBL" id="SWKU01000016">
    <property type="protein sequence ID" value="KAF2999835.1"/>
    <property type="molecule type" value="Genomic_DNA"/>
</dbReference>
<proteinExistence type="predicted"/>
<dbReference type="Proteomes" id="UP000801428">
    <property type="component" value="Unassembled WGS sequence"/>
</dbReference>
<evidence type="ECO:0000313" key="3">
    <source>
        <dbReference type="Proteomes" id="UP000801428"/>
    </source>
</evidence>
<sequence length="221" mass="24035">MPKVDIAIAVYVWPSGGVELHRPALGRRRRVAVKLRRRGTQHGKAASRSASLAEALRVLCLCCKLIERESARLEGGARCAQEGDEGDAHDETETALVMKQQRTSSVWYPRECGVGGSVEGRREDEAALKLAPTLSSEDSLSTTTRTATRRDGCGGASPRLHESQWVSLEAARTPAEEGGAQIHVRDDSHDSQDGESMRPTHDKNVEDLESLIVQLQVQASS</sequence>
<keyword evidence="3" id="KW-1185">Reference proteome</keyword>
<dbReference type="AlphaFoldDB" id="A0A9P4TBX7"/>
<feature type="compositionally biased region" description="Basic and acidic residues" evidence="1">
    <location>
        <begin position="183"/>
        <end position="206"/>
    </location>
</feature>
<gene>
    <name evidence="2" type="ORF">E8E13_007144</name>
</gene>
<evidence type="ECO:0000313" key="2">
    <source>
        <dbReference type="EMBL" id="KAF2999835.1"/>
    </source>
</evidence>